<evidence type="ECO:0000313" key="3">
    <source>
        <dbReference type="EMBL" id="KAI9551319.1"/>
    </source>
</evidence>
<dbReference type="AlphaFoldDB" id="A0AAD5KW78"/>
<proteinExistence type="predicted"/>
<dbReference type="Proteomes" id="UP000820818">
    <property type="component" value="Unassembled WGS sequence"/>
</dbReference>
<protein>
    <recommendedName>
        <fullName evidence="5">DUF4806 domain-containing protein</fullName>
    </recommendedName>
</protein>
<feature type="compositionally biased region" description="Low complexity" evidence="1">
    <location>
        <begin position="265"/>
        <end position="293"/>
    </location>
</feature>
<evidence type="ECO:0008006" key="5">
    <source>
        <dbReference type="Google" id="ProtNLM"/>
    </source>
</evidence>
<name>A0AAD5KW78_9CRUS</name>
<accession>A0AAD5KW78</accession>
<sequence length="293" mass="32296">MQERHLPLQPSSMSQNMTPVNPVVMEQNVHVALPPENSSGLVTFQEMVMCQFAIMAENDAARAAQLTAISARLENFQSAPVVPDVQMVPVSMPSLPIKSIDGLREFEEHLQNDDHFFELVRMVRMIGAVALSDAVKRAWKKVLSLDVRAECNWCSKKKGTAYGSSNSNKAKSNWLSSVILYHLLFSNDLLFFFSFSGGIKSGTQFSKHTETELEVETKAFFKHAPERARQRLQHGSVLRNTSSGNGCEDGPSYEDGQERNPCNTSVGRPSGSRGGCSSRGIGGSSSSRYTDEE</sequence>
<reference evidence="2" key="1">
    <citation type="submission" date="2022-05" db="EMBL/GenBank/DDBJ databases">
        <title>A multi-omics perspective on studying reproductive biology in Daphnia sinensis.</title>
        <authorList>
            <person name="Jia J."/>
        </authorList>
    </citation>
    <scope>NUCLEOTIDE SEQUENCE</scope>
    <source>
        <strain evidence="2">WSL</strain>
    </source>
</reference>
<dbReference type="EMBL" id="WJBH02000017">
    <property type="protein sequence ID" value="KAI9551319.1"/>
    <property type="molecule type" value="Genomic_DNA"/>
</dbReference>
<feature type="region of interest" description="Disordered" evidence="1">
    <location>
        <begin position="228"/>
        <end position="293"/>
    </location>
</feature>
<dbReference type="PANTHER" id="PTHR34153:SF2">
    <property type="entry name" value="SI:CH211-262H13.3-RELATED"/>
    <property type="match status" value="1"/>
</dbReference>
<evidence type="ECO:0000313" key="2">
    <source>
        <dbReference type="EMBL" id="KAI9551078.1"/>
    </source>
</evidence>
<keyword evidence="4" id="KW-1185">Reference proteome</keyword>
<gene>
    <name evidence="2" type="ORF">GHT06_001910</name>
    <name evidence="3" type="ORF">GHT06_003251</name>
</gene>
<comment type="caution">
    <text evidence="2">The sequence shown here is derived from an EMBL/GenBank/DDBJ whole genome shotgun (WGS) entry which is preliminary data.</text>
</comment>
<dbReference type="PANTHER" id="PTHR34153">
    <property type="entry name" value="SI:CH211-262H13.3-RELATED-RELATED"/>
    <property type="match status" value="1"/>
</dbReference>
<evidence type="ECO:0000313" key="4">
    <source>
        <dbReference type="Proteomes" id="UP000820818"/>
    </source>
</evidence>
<evidence type="ECO:0000256" key="1">
    <source>
        <dbReference type="SAM" id="MobiDB-lite"/>
    </source>
</evidence>
<dbReference type="EMBL" id="WJBH02000050">
    <property type="protein sequence ID" value="KAI9551078.1"/>
    <property type="molecule type" value="Genomic_DNA"/>
</dbReference>
<organism evidence="2 4">
    <name type="scientific">Daphnia sinensis</name>
    <dbReference type="NCBI Taxonomy" id="1820382"/>
    <lineage>
        <taxon>Eukaryota</taxon>
        <taxon>Metazoa</taxon>
        <taxon>Ecdysozoa</taxon>
        <taxon>Arthropoda</taxon>
        <taxon>Crustacea</taxon>
        <taxon>Branchiopoda</taxon>
        <taxon>Diplostraca</taxon>
        <taxon>Cladocera</taxon>
        <taxon>Anomopoda</taxon>
        <taxon>Daphniidae</taxon>
        <taxon>Daphnia</taxon>
        <taxon>Daphnia similis group</taxon>
    </lineage>
</organism>